<evidence type="ECO:0000313" key="1">
    <source>
        <dbReference type="EMBL" id="TNB94398.1"/>
    </source>
</evidence>
<gene>
    <name evidence="1" type="ORF">FHG55_15180</name>
</gene>
<reference evidence="1" key="1">
    <citation type="submission" date="2019-06" db="EMBL/GenBank/DDBJ databases">
        <title>Pseudomonas-derived Butenolides : (Bio)synthesis of Styrolides.</title>
        <authorList>
            <person name="Klapper M."/>
            <person name="Chowdhury S."/>
            <person name="Stallforth P."/>
        </authorList>
    </citation>
    <scope>NUCLEOTIDE SEQUENCE [LARGE SCALE GENOMIC DNA]</scope>
    <source>
        <strain evidence="1">EC-S101</strain>
    </source>
</reference>
<dbReference type="Proteomes" id="UP000306272">
    <property type="component" value="Unassembled WGS sequence"/>
</dbReference>
<proteinExistence type="predicted"/>
<comment type="caution">
    <text evidence="1">The sequence shown here is derived from an EMBL/GenBank/DDBJ whole genome shotgun (WGS) entry which is preliminary data.</text>
</comment>
<protein>
    <submittedName>
        <fullName evidence="1">Sce7726 family protein</fullName>
    </submittedName>
</protein>
<organism evidence="1 2">
    <name type="scientific">Pseudomonas jessenii</name>
    <dbReference type="NCBI Taxonomy" id="77298"/>
    <lineage>
        <taxon>Bacteria</taxon>
        <taxon>Pseudomonadati</taxon>
        <taxon>Pseudomonadota</taxon>
        <taxon>Gammaproteobacteria</taxon>
        <taxon>Pseudomonadales</taxon>
        <taxon>Pseudomonadaceae</taxon>
        <taxon>Pseudomonas</taxon>
    </lineage>
</organism>
<name>A0A5C4KW35_PSEJE</name>
<keyword evidence="2" id="KW-1185">Reference proteome</keyword>
<dbReference type="InterPro" id="IPR047729">
    <property type="entry name" value="Sce7726-like"/>
</dbReference>
<dbReference type="NCBIfam" id="NF033832">
    <property type="entry name" value="sce7726_fam"/>
    <property type="match status" value="1"/>
</dbReference>
<sequence length="278" mass="31618">MRNYRELSKIFSTSSVEELASGNVEHIVNVARSYTDFLSKDFTPAEVYDVCYKDLSKNYRFEYFFKNVVANKIVIGRHRLTTATLLSEFRVGSNKADCVVLNGNSTCYEIKTDLDNFSRLNDQLDAYAKIFDKTFVVVAEGHREYALNNVSDNVGVIVLTDRNTLSEVRSARVVDSKIDPEILVRSLRRSEYFSIACQIENAPKGLSNTEVFSWCESVFMRADAALLRSLFCKTLKESRRKNPDFSLALPRTLLMASLSLKLSSTKKNNLMRVLHSPI</sequence>
<dbReference type="RefSeq" id="WP_139054848.1">
    <property type="nucleotide sequence ID" value="NZ_VDDB01000013.1"/>
</dbReference>
<evidence type="ECO:0000313" key="2">
    <source>
        <dbReference type="Proteomes" id="UP000306272"/>
    </source>
</evidence>
<dbReference type="EMBL" id="VDDB01000013">
    <property type="protein sequence ID" value="TNB94398.1"/>
    <property type="molecule type" value="Genomic_DNA"/>
</dbReference>
<accession>A0A5C4KW35</accession>
<dbReference type="AlphaFoldDB" id="A0A5C4KW35"/>